<dbReference type="AlphaFoldDB" id="A0A8H7SQK0"/>
<dbReference type="Gene3D" id="1.10.10.1740">
    <property type="entry name" value="Transmembrane protein 14-like"/>
    <property type="match status" value="1"/>
</dbReference>
<keyword evidence="4 6" id="KW-1133">Transmembrane helix</keyword>
<evidence type="ECO:0000256" key="4">
    <source>
        <dbReference type="ARBA" id="ARBA00022989"/>
    </source>
</evidence>
<comment type="caution">
    <text evidence="7">The sequence shown here is derived from an EMBL/GenBank/DDBJ whole genome shotgun (WGS) entry which is preliminary data.</text>
</comment>
<feature type="transmembrane region" description="Helical" evidence="6">
    <location>
        <begin position="30"/>
        <end position="61"/>
    </location>
</feature>
<keyword evidence="5 6" id="KW-0472">Membrane</keyword>
<organism evidence="7 8">
    <name type="scientific">Thamnidium elegans</name>
    <dbReference type="NCBI Taxonomy" id="101142"/>
    <lineage>
        <taxon>Eukaryota</taxon>
        <taxon>Fungi</taxon>
        <taxon>Fungi incertae sedis</taxon>
        <taxon>Mucoromycota</taxon>
        <taxon>Mucoromycotina</taxon>
        <taxon>Mucoromycetes</taxon>
        <taxon>Mucorales</taxon>
        <taxon>Mucorineae</taxon>
        <taxon>Mucoraceae</taxon>
        <taxon>Thamnidium</taxon>
    </lineage>
</organism>
<name>A0A8H7SQK0_9FUNG</name>
<sequence length="95" mass="10032">MTDVIGYCYGLIVFSGGAIGYLKAGSTMSLLAGAIFGFLAAYGAYLDSKVLALITSLLLLSVMGPKFYRGRKIMPAGLVTILSIIMAIRYGITLI</sequence>
<keyword evidence="8" id="KW-1185">Reference proteome</keyword>
<evidence type="ECO:0008006" key="9">
    <source>
        <dbReference type="Google" id="ProtNLM"/>
    </source>
</evidence>
<proteinExistence type="inferred from homology"/>
<evidence type="ECO:0000256" key="6">
    <source>
        <dbReference type="SAM" id="Phobius"/>
    </source>
</evidence>
<dbReference type="GO" id="GO:0070453">
    <property type="term" value="P:regulation of heme biosynthetic process"/>
    <property type="evidence" value="ECO:0007669"/>
    <property type="project" value="TreeGrafter"/>
</dbReference>
<dbReference type="EMBL" id="JAEPRE010000054">
    <property type="protein sequence ID" value="KAG2234400.1"/>
    <property type="molecule type" value="Genomic_DNA"/>
</dbReference>
<dbReference type="Pfam" id="PF03647">
    <property type="entry name" value="Tmemb_14"/>
    <property type="match status" value="1"/>
</dbReference>
<gene>
    <name evidence="7" type="ORF">INT48_003627</name>
</gene>
<evidence type="ECO:0000313" key="8">
    <source>
        <dbReference type="Proteomes" id="UP000613177"/>
    </source>
</evidence>
<comment type="subcellular location">
    <subcellularLocation>
        <location evidence="1">Membrane</location>
    </subcellularLocation>
</comment>
<dbReference type="PANTHER" id="PTHR12668:SF43">
    <property type="entry name" value="TRANSMEMBRANE PROTEIN 14 HOMOLOG"/>
    <property type="match status" value="1"/>
</dbReference>
<accession>A0A8H7SQK0</accession>
<evidence type="ECO:0000256" key="5">
    <source>
        <dbReference type="ARBA" id="ARBA00023136"/>
    </source>
</evidence>
<feature type="transmembrane region" description="Helical" evidence="6">
    <location>
        <begin position="73"/>
        <end position="92"/>
    </location>
</feature>
<dbReference type="InterPro" id="IPR044890">
    <property type="entry name" value="TMEM14_sf"/>
</dbReference>
<comment type="similarity">
    <text evidence="2">Belongs to the TMEM14 family.</text>
</comment>
<dbReference type="OrthoDB" id="5620at2759"/>
<keyword evidence="3 6" id="KW-0812">Transmembrane</keyword>
<dbReference type="GO" id="GO:0031966">
    <property type="term" value="C:mitochondrial membrane"/>
    <property type="evidence" value="ECO:0007669"/>
    <property type="project" value="TreeGrafter"/>
</dbReference>
<reference evidence="7" key="1">
    <citation type="submission" date="2021-01" db="EMBL/GenBank/DDBJ databases">
        <title>Metabolic potential, ecology and presence of endohyphal bacteria is reflected in genomic diversity of Mucoromycotina.</title>
        <authorList>
            <person name="Muszewska A."/>
            <person name="Okrasinska A."/>
            <person name="Steczkiewicz K."/>
            <person name="Drgas O."/>
            <person name="Orlowska M."/>
            <person name="Perlinska-Lenart U."/>
            <person name="Aleksandrzak-Piekarczyk T."/>
            <person name="Szatraj K."/>
            <person name="Zielenkiewicz U."/>
            <person name="Pilsyk S."/>
            <person name="Malc E."/>
            <person name="Mieczkowski P."/>
            <person name="Kruszewska J.S."/>
            <person name="Biernat P."/>
            <person name="Pawlowska J."/>
        </authorList>
    </citation>
    <scope>NUCLEOTIDE SEQUENCE</scope>
    <source>
        <strain evidence="7">WA0000018081</strain>
    </source>
</reference>
<dbReference type="PANTHER" id="PTHR12668">
    <property type="entry name" value="TRANSMEMBRANE PROTEIN 14, 15"/>
    <property type="match status" value="1"/>
</dbReference>
<evidence type="ECO:0000256" key="1">
    <source>
        <dbReference type="ARBA" id="ARBA00004370"/>
    </source>
</evidence>
<dbReference type="Proteomes" id="UP000613177">
    <property type="component" value="Unassembled WGS sequence"/>
</dbReference>
<dbReference type="InterPro" id="IPR005349">
    <property type="entry name" value="TMEM14"/>
</dbReference>
<protein>
    <recommendedName>
        <fullName evidence="9">Transmembrane protein 14C</fullName>
    </recommendedName>
</protein>
<evidence type="ECO:0000256" key="2">
    <source>
        <dbReference type="ARBA" id="ARBA00007590"/>
    </source>
</evidence>
<feature type="transmembrane region" description="Helical" evidence="6">
    <location>
        <begin position="7"/>
        <end position="24"/>
    </location>
</feature>
<evidence type="ECO:0000256" key="3">
    <source>
        <dbReference type="ARBA" id="ARBA00022692"/>
    </source>
</evidence>
<evidence type="ECO:0000313" key="7">
    <source>
        <dbReference type="EMBL" id="KAG2234400.1"/>
    </source>
</evidence>